<evidence type="ECO:0000259" key="2">
    <source>
        <dbReference type="PROSITE" id="PS51411"/>
    </source>
</evidence>
<keyword evidence="1" id="KW-0175">Coiled coil</keyword>
<comment type="caution">
    <text evidence="3">The sequence shown here is derived from an EMBL/GenBank/DDBJ whole genome shotgun (WGS) entry which is preliminary data.</text>
</comment>
<dbReference type="NCBIfam" id="NF041131">
    <property type="entry name" value="RicT_YaaT_fam"/>
    <property type="match status" value="1"/>
</dbReference>
<proteinExistence type="predicted"/>
<organism evidence="3 4">
    <name type="scientific">Candidatus Nealsonbacteria bacterium CG23_combo_of_CG06-09_8_20_14_all_40_13</name>
    <dbReference type="NCBI Taxonomy" id="1974724"/>
    <lineage>
        <taxon>Bacteria</taxon>
        <taxon>Candidatus Nealsoniibacteriota</taxon>
    </lineage>
</organism>
<feature type="coiled-coil region" evidence="1">
    <location>
        <begin position="70"/>
        <end position="97"/>
    </location>
</feature>
<dbReference type="Proteomes" id="UP000231567">
    <property type="component" value="Unassembled WGS sequence"/>
</dbReference>
<dbReference type="PANTHER" id="PTHR43830">
    <property type="entry name" value="PROTEIN PSP1"/>
    <property type="match status" value="1"/>
</dbReference>
<sequence>MSKKLLAKFQTTGKVYQYESADKIAPGDSVLVDTPQGMEVAAIINEPCKGCKKEALTLEKGEGSILRKINSEDKTKLAQLKEQAKKYISQARQKIVEHNLAMKIIDADLSPDEKKLTFYFSAEGRVDFRSLVSDLVRAFQKLIRLQQIGPRDEAKILKGIGKCGRELCCAKFLKNMKSVTLDMAQIQQLEHLGTSKITGLCGKLMCCLSYEIKEYQENIKELPAIGSTFKTKMGKGKVTGLNIIKKTVLIQLDDDTKAVVEVNLEGEKV</sequence>
<evidence type="ECO:0000313" key="4">
    <source>
        <dbReference type="Proteomes" id="UP000231567"/>
    </source>
</evidence>
<evidence type="ECO:0000313" key="3">
    <source>
        <dbReference type="EMBL" id="PIP21416.1"/>
    </source>
</evidence>
<dbReference type="GO" id="GO:0005737">
    <property type="term" value="C:cytoplasm"/>
    <property type="evidence" value="ECO:0007669"/>
    <property type="project" value="TreeGrafter"/>
</dbReference>
<evidence type="ECO:0000256" key="1">
    <source>
        <dbReference type="SAM" id="Coils"/>
    </source>
</evidence>
<name>A0A2G9YQ95_9BACT</name>
<dbReference type="EMBL" id="PCRM01000041">
    <property type="protein sequence ID" value="PIP21416.1"/>
    <property type="molecule type" value="Genomic_DNA"/>
</dbReference>
<gene>
    <name evidence="3" type="ORF">COX39_03035</name>
</gene>
<dbReference type="InterPro" id="IPR007557">
    <property type="entry name" value="PSP1_C"/>
</dbReference>
<dbReference type="PROSITE" id="PS51411">
    <property type="entry name" value="PSP1_C"/>
    <property type="match status" value="1"/>
</dbReference>
<dbReference type="InterPro" id="IPR047767">
    <property type="entry name" value="PSP1-like"/>
</dbReference>
<dbReference type="PANTHER" id="PTHR43830:SF3">
    <property type="entry name" value="PROTEIN PSP1"/>
    <property type="match status" value="1"/>
</dbReference>
<feature type="domain" description="PSP1 C-terminal" evidence="2">
    <location>
        <begin position="63"/>
        <end position="148"/>
    </location>
</feature>
<accession>A0A2G9YQ95</accession>
<protein>
    <submittedName>
        <fullName evidence="3">Stage 0 sporulation protein</fullName>
    </submittedName>
</protein>
<reference evidence="3 4" key="1">
    <citation type="submission" date="2017-09" db="EMBL/GenBank/DDBJ databases">
        <title>Depth-based differentiation of microbial function through sediment-hosted aquifers and enrichment of novel symbionts in the deep terrestrial subsurface.</title>
        <authorList>
            <person name="Probst A.J."/>
            <person name="Ladd B."/>
            <person name="Jarett J.K."/>
            <person name="Geller-Mcgrath D.E."/>
            <person name="Sieber C.M."/>
            <person name="Emerson J.B."/>
            <person name="Anantharaman K."/>
            <person name="Thomas B.C."/>
            <person name="Malmstrom R."/>
            <person name="Stieglmeier M."/>
            <person name="Klingl A."/>
            <person name="Woyke T."/>
            <person name="Ryan C.M."/>
            <person name="Banfield J.F."/>
        </authorList>
    </citation>
    <scope>NUCLEOTIDE SEQUENCE [LARGE SCALE GENOMIC DNA]</scope>
    <source>
        <strain evidence="3">CG23_combo_of_CG06-09_8_20_14_all_40_13</strain>
    </source>
</reference>
<dbReference type="AlphaFoldDB" id="A0A2G9YQ95"/>
<dbReference type="Pfam" id="PF04468">
    <property type="entry name" value="PSP1"/>
    <property type="match status" value="1"/>
</dbReference>